<dbReference type="GO" id="GO:0005829">
    <property type="term" value="C:cytosol"/>
    <property type="evidence" value="ECO:0007669"/>
    <property type="project" value="TreeGrafter"/>
</dbReference>
<keyword evidence="5" id="KW-0804">Transcription</keyword>
<dbReference type="FunFam" id="3.40.50.2300:FF:000001">
    <property type="entry name" value="DNA-binding response regulator PhoB"/>
    <property type="match status" value="1"/>
</dbReference>
<feature type="domain" description="Response regulatory" evidence="8">
    <location>
        <begin position="5"/>
        <end position="118"/>
    </location>
</feature>
<geneLocation type="plasmid" evidence="11">
    <name>pdhc6</name>
</geneLocation>
<feature type="modified residue" description="4-aspartylphosphate" evidence="6">
    <location>
        <position position="54"/>
    </location>
</feature>
<evidence type="ECO:0000256" key="1">
    <source>
        <dbReference type="ARBA" id="ARBA00022553"/>
    </source>
</evidence>
<evidence type="ECO:0000256" key="2">
    <source>
        <dbReference type="ARBA" id="ARBA00023012"/>
    </source>
</evidence>
<dbReference type="InterPro" id="IPR036388">
    <property type="entry name" value="WH-like_DNA-bd_sf"/>
</dbReference>
<dbReference type="EMBL" id="CP011128">
    <property type="protein sequence ID" value="AMU87434.1"/>
    <property type="molecule type" value="Genomic_DNA"/>
</dbReference>
<sequence>MRKNNILIVDDDPIIIKFVKANFIADGWLVTTAHNGQEALRILNQNIPDVIVLDVLMPVMDGMETCIQIRKQSSIPIIILSAKGSSFDKIQCLKLGADDYLAKPFDIDELTARVESVLRRIGNKNIPRNKDVKYLECGDISLNLDDHQITVNKREVKFTPIELALFQELIQNPDKVLDHRYLLSKVWGPEYIQDKAYLHVFISHLRKKIKQSNAKPEYILTIPGIGYMLKTPRSIS</sequence>
<evidence type="ECO:0000256" key="3">
    <source>
        <dbReference type="ARBA" id="ARBA00023015"/>
    </source>
</evidence>
<dbReference type="RefSeq" id="WP_034375883.1">
    <property type="nucleotide sequence ID" value="NZ_CP011128.1"/>
</dbReference>
<feature type="DNA-binding region" description="OmpR/PhoB-type" evidence="7">
    <location>
        <begin position="132"/>
        <end position="231"/>
    </location>
</feature>
<evidence type="ECO:0000256" key="6">
    <source>
        <dbReference type="PROSITE-ProRule" id="PRU00169"/>
    </source>
</evidence>
<evidence type="ECO:0000259" key="8">
    <source>
        <dbReference type="PROSITE" id="PS50110"/>
    </source>
</evidence>
<dbReference type="InterPro" id="IPR016032">
    <property type="entry name" value="Sig_transdc_resp-reg_C-effctor"/>
</dbReference>
<keyword evidence="2" id="KW-0902">Two-component regulatory system</keyword>
<evidence type="ECO:0000256" key="7">
    <source>
        <dbReference type="PROSITE-ProRule" id="PRU01091"/>
    </source>
</evidence>
<dbReference type="Proteomes" id="UP000076394">
    <property type="component" value="Plasmid pdhc6"/>
</dbReference>
<name>A0A142VC96_9CHLR</name>
<keyword evidence="4 7" id="KW-0238">DNA-binding</keyword>
<dbReference type="PANTHER" id="PTHR48111">
    <property type="entry name" value="REGULATOR OF RPOS"/>
    <property type="match status" value="1"/>
</dbReference>
<organism evidence="10 11">
    <name type="scientific">Dehalococcoides mccartyi</name>
    <dbReference type="NCBI Taxonomy" id="61435"/>
    <lineage>
        <taxon>Bacteria</taxon>
        <taxon>Bacillati</taxon>
        <taxon>Chloroflexota</taxon>
        <taxon>Dehalococcoidia</taxon>
        <taxon>Dehalococcoidales</taxon>
        <taxon>Dehalococcoidaceae</taxon>
        <taxon>Dehalococcoides</taxon>
    </lineage>
</organism>
<evidence type="ECO:0000313" key="11">
    <source>
        <dbReference type="Proteomes" id="UP000076394"/>
    </source>
</evidence>
<dbReference type="GO" id="GO:0000156">
    <property type="term" value="F:phosphorelay response regulator activity"/>
    <property type="evidence" value="ECO:0007669"/>
    <property type="project" value="TreeGrafter"/>
</dbReference>
<dbReference type="SMART" id="SM00448">
    <property type="entry name" value="REC"/>
    <property type="match status" value="1"/>
</dbReference>
<evidence type="ECO:0000256" key="4">
    <source>
        <dbReference type="ARBA" id="ARBA00023125"/>
    </source>
</evidence>
<dbReference type="AlphaFoldDB" id="A0A142VC96"/>
<dbReference type="InterPro" id="IPR001867">
    <property type="entry name" value="OmpR/PhoB-type_DNA-bd"/>
</dbReference>
<dbReference type="PROSITE" id="PS51755">
    <property type="entry name" value="OMPR_PHOB"/>
    <property type="match status" value="1"/>
</dbReference>
<dbReference type="SUPFAM" id="SSF46894">
    <property type="entry name" value="C-terminal effector domain of the bipartite response regulators"/>
    <property type="match status" value="1"/>
</dbReference>
<evidence type="ECO:0000256" key="5">
    <source>
        <dbReference type="ARBA" id="ARBA00023163"/>
    </source>
</evidence>
<evidence type="ECO:0000259" key="9">
    <source>
        <dbReference type="PROSITE" id="PS51755"/>
    </source>
</evidence>
<dbReference type="SUPFAM" id="SSF52172">
    <property type="entry name" value="CheY-like"/>
    <property type="match status" value="1"/>
</dbReference>
<dbReference type="InterPro" id="IPR011006">
    <property type="entry name" value="CheY-like_superfamily"/>
</dbReference>
<protein>
    <submittedName>
        <fullName evidence="10">DNA-binding response regulator</fullName>
    </submittedName>
</protein>
<keyword evidence="3" id="KW-0805">Transcription regulation</keyword>
<dbReference type="SMART" id="SM00862">
    <property type="entry name" value="Trans_reg_C"/>
    <property type="match status" value="1"/>
</dbReference>
<feature type="domain" description="OmpR/PhoB-type" evidence="9">
    <location>
        <begin position="132"/>
        <end position="231"/>
    </location>
</feature>
<dbReference type="OrthoDB" id="9790454at2"/>
<dbReference type="Gene3D" id="3.40.50.2300">
    <property type="match status" value="1"/>
</dbReference>
<dbReference type="Pfam" id="PF00072">
    <property type="entry name" value="Response_reg"/>
    <property type="match status" value="1"/>
</dbReference>
<keyword evidence="10" id="KW-0614">Plasmid</keyword>
<dbReference type="Gene3D" id="6.10.250.690">
    <property type="match status" value="1"/>
</dbReference>
<dbReference type="GO" id="GO:0006355">
    <property type="term" value="P:regulation of DNA-templated transcription"/>
    <property type="evidence" value="ECO:0007669"/>
    <property type="project" value="InterPro"/>
</dbReference>
<dbReference type="InterPro" id="IPR001789">
    <property type="entry name" value="Sig_transdc_resp-reg_receiver"/>
</dbReference>
<gene>
    <name evidence="10" type="ORF">Dm11a5_p006</name>
</gene>
<proteinExistence type="predicted"/>
<dbReference type="InterPro" id="IPR039420">
    <property type="entry name" value="WalR-like"/>
</dbReference>
<dbReference type="CDD" id="cd00383">
    <property type="entry name" value="trans_reg_C"/>
    <property type="match status" value="1"/>
</dbReference>
<dbReference type="PATRIC" id="fig|61435.8.peg.1599"/>
<evidence type="ECO:0000313" key="10">
    <source>
        <dbReference type="EMBL" id="AMU87434.1"/>
    </source>
</evidence>
<dbReference type="GO" id="GO:0000976">
    <property type="term" value="F:transcription cis-regulatory region binding"/>
    <property type="evidence" value="ECO:0007669"/>
    <property type="project" value="TreeGrafter"/>
</dbReference>
<dbReference type="GO" id="GO:0032993">
    <property type="term" value="C:protein-DNA complex"/>
    <property type="evidence" value="ECO:0007669"/>
    <property type="project" value="TreeGrafter"/>
</dbReference>
<dbReference type="PROSITE" id="PS50110">
    <property type="entry name" value="RESPONSE_REGULATORY"/>
    <property type="match status" value="1"/>
</dbReference>
<accession>A0A142VC96</accession>
<dbReference type="Pfam" id="PF00486">
    <property type="entry name" value="Trans_reg_C"/>
    <property type="match status" value="1"/>
</dbReference>
<dbReference type="PANTHER" id="PTHR48111:SF50">
    <property type="entry name" value="KDP OPERON TRANSCRIPTIONAL REGULATORY PROTEIN KDPE"/>
    <property type="match status" value="1"/>
</dbReference>
<dbReference type="Gene3D" id="1.10.10.10">
    <property type="entry name" value="Winged helix-like DNA-binding domain superfamily/Winged helix DNA-binding domain"/>
    <property type="match status" value="1"/>
</dbReference>
<keyword evidence="1 6" id="KW-0597">Phosphoprotein</keyword>
<reference evidence="10 11" key="1">
    <citation type="submission" date="2015-03" db="EMBL/GenBank/DDBJ databases">
        <title>Genomic characterization of Dehalococcoides mccartyi strain 11a5, an unusal plasmid-containing chloroethene dechlorinator.</title>
        <authorList>
            <person name="Zhao S."/>
            <person name="Ding C."/>
            <person name="He J."/>
        </authorList>
    </citation>
    <scope>NUCLEOTIDE SEQUENCE [LARGE SCALE GENOMIC DNA]</scope>
    <source>
        <strain evidence="10 11">11a5</strain>
        <plasmid evidence="11">Plasmid pdhc6</plasmid>
    </source>
</reference>